<dbReference type="Proteomes" id="UP001289374">
    <property type="component" value="Unassembled WGS sequence"/>
</dbReference>
<accession>A0AAE1T8C0</accession>
<sequence length="154" mass="16763">MSSKIHSQGKVPFSWENKPGVSKEAARQRDHLHHDVEPAKLLPPPPCPPENAKVPSHDLQIPLPPCPFQPAPSRSTSRKGLKKIDDPFLIAYKEVTKSSKKSKGLGGSKGDQGFGLMKNMAIFSCKQSSCGVAEDSVVRLSQLPISRSHKGFQS</sequence>
<protein>
    <submittedName>
        <fullName evidence="2">Uncharacterized protein</fullName>
    </submittedName>
</protein>
<feature type="compositionally biased region" description="Basic and acidic residues" evidence="1">
    <location>
        <begin position="24"/>
        <end position="38"/>
    </location>
</feature>
<evidence type="ECO:0000313" key="2">
    <source>
        <dbReference type="EMBL" id="KAK4383864.1"/>
    </source>
</evidence>
<comment type="caution">
    <text evidence="2">The sequence shown here is derived from an EMBL/GenBank/DDBJ whole genome shotgun (WGS) entry which is preliminary data.</text>
</comment>
<reference evidence="2" key="1">
    <citation type="submission" date="2020-06" db="EMBL/GenBank/DDBJ databases">
        <authorList>
            <person name="Li T."/>
            <person name="Hu X."/>
            <person name="Zhang T."/>
            <person name="Song X."/>
            <person name="Zhang H."/>
            <person name="Dai N."/>
            <person name="Sheng W."/>
            <person name="Hou X."/>
            <person name="Wei L."/>
        </authorList>
    </citation>
    <scope>NUCLEOTIDE SEQUENCE</scope>
    <source>
        <strain evidence="2">K16</strain>
        <tissue evidence="2">Leaf</tissue>
    </source>
</reference>
<gene>
    <name evidence="2" type="ORF">Sango_2740700</name>
</gene>
<feature type="region of interest" description="Disordered" evidence="1">
    <location>
        <begin position="1"/>
        <end position="81"/>
    </location>
</feature>
<organism evidence="2 3">
    <name type="scientific">Sesamum angolense</name>
    <dbReference type="NCBI Taxonomy" id="2727404"/>
    <lineage>
        <taxon>Eukaryota</taxon>
        <taxon>Viridiplantae</taxon>
        <taxon>Streptophyta</taxon>
        <taxon>Embryophyta</taxon>
        <taxon>Tracheophyta</taxon>
        <taxon>Spermatophyta</taxon>
        <taxon>Magnoliopsida</taxon>
        <taxon>eudicotyledons</taxon>
        <taxon>Gunneridae</taxon>
        <taxon>Pentapetalae</taxon>
        <taxon>asterids</taxon>
        <taxon>lamiids</taxon>
        <taxon>Lamiales</taxon>
        <taxon>Pedaliaceae</taxon>
        <taxon>Sesamum</taxon>
    </lineage>
</organism>
<evidence type="ECO:0000313" key="3">
    <source>
        <dbReference type="Proteomes" id="UP001289374"/>
    </source>
</evidence>
<proteinExistence type="predicted"/>
<reference evidence="2" key="2">
    <citation type="journal article" date="2024" name="Plant">
        <title>Genomic evolution and insights into agronomic trait innovations of Sesamum species.</title>
        <authorList>
            <person name="Miao H."/>
            <person name="Wang L."/>
            <person name="Qu L."/>
            <person name="Liu H."/>
            <person name="Sun Y."/>
            <person name="Le M."/>
            <person name="Wang Q."/>
            <person name="Wei S."/>
            <person name="Zheng Y."/>
            <person name="Lin W."/>
            <person name="Duan Y."/>
            <person name="Cao H."/>
            <person name="Xiong S."/>
            <person name="Wang X."/>
            <person name="Wei L."/>
            <person name="Li C."/>
            <person name="Ma Q."/>
            <person name="Ju M."/>
            <person name="Zhao R."/>
            <person name="Li G."/>
            <person name="Mu C."/>
            <person name="Tian Q."/>
            <person name="Mei H."/>
            <person name="Zhang T."/>
            <person name="Gao T."/>
            <person name="Zhang H."/>
        </authorList>
    </citation>
    <scope>NUCLEOTIDE SEQUENCE</scope>
    <source>
        <strain evidence="2">K16</strain>
    </source>
</reference>
<evidence type="ECO:0000256" key="1">
    <source>
        <dbReference type="SAM" id="MobiDB-lite"/>
    </source>
</evidence>
<name>A0AAE1T8C0_9LAMI</name>
<dbReference type="PANTHER" id="PTHR33696:SF3">
    <property type="entry name" value="FLZ-TYPE DOMAIN-CONTAINING PROTEIN"/>
    <property type="match status" value="1"/>
</dbReference>
<dbReference type="EMBL" id="JACGWL010000465">
    <property type="protein sequence ID" value="KAK4383864.1"/>
    <property type="molecule type" value="Genomic_DNA"/>
</dbReference>
<dbReference type="PANTHER" id="PTHR33696">
    <property type="entry name" value="T22J18.15-RELATED"/>
    <property type="match status" value="1"/>
</dbReference>
<dbReference type="AlphaFoldDB" id="A0AAE1T8C0"/>
<keyword evidence="3" id="KW-1185">Reference proteome</keyword>